<accession>A0ABU1W0K5</accession>
<feature type="transmembrane region" description="Helical" evidence="3">
    <location>
        <begin position="61"/>
        <end position="80"/>
    </location>
</feature>
<dbReference type="PANTHER" id="PTHR22550">
    <property type="entry name" value="SPORE GERMINATION PROTEIN"/>
    <property type="match status" value="1"/>
</dbReference>
<protein>
    <submittedName>
        <fullName evidence="5">Ca-activated chloride channel family protein</fullName>
    </submittedName>
</protein>
<dbReference type="InterPro" id="IPR050768">
    <property type="entry name" value="UPF0353/GerABKA_families"/>
</dbReference>
<evidence type="ECO:0000256" key="2">
    <source>
        <dbReference type="SAM" id="MobiDB-lite"/>
    </source>
</evidence>
<dbReference type="InterPro" id="IPR036465">
    <property type="entry name" value="vWFA_dom_sf"/>
</dbReference>
<keyword evidence="3" id="KW-0472">Membrane</keyword>
<dbReference type="EMBL" id="JAVDWR010000007">
    <property type="protein sequence ID" value="MDR7121494.1"/>
    <property type="molecule type" value="Genomic_DNA"/>
</dbReference>
<dbReference type="SUPFAM" id="SSF48452">
    <property type="entry name" value="TPR-like"/>
    <property type="match status" value="1"/>
</dbReference>
<dbReference type="Pfam" id="PF00515">
    <property type="entry name" value="TPR_1"/>
    <property type="match status" value="1"/>
</dbReference>
<dbReference type="PROSITE" id="PS50293">
    <property type="entry name" value="TPR_REGION"/>
    <property type="match status" value="1"/>
</dbReference>
<dbReference type="SMART" id="SM00327">
    <property type="entry name" value="VWA"/>
    <property type="match status" value="1"/>
</dbReference>
<dbReference type="Pfam" id="PF13519">
    <property type="entry name" value="VWA_2"/>
    <property type="match status" value="1"/>
</dbReference>
<dbReference type="InterPro" id="IPR019734">
    <property type="entry name" value="TPR_rpt"/>
</dbReference>
<feature type="compositionally biased region" description="Low complexity" evidence="2">
    <location>
        <begin position="522"/>
        <end position="544"/>
    </location>
</feature>
<feature type="repeat" description="TPR" evidence="1">
    <location>
        <begin position="403"/>
        <end position="436"/>
    </location>
</feature>
<keyword evidence="1" id="KW-0802">TPR repeat</keyword>
<evidence type="ECO:0000256" key="3">
    <source>
        <dbReference type="SAM" id="Phobius"/>
    </source>
</evidence>
<evidence type="ECO:0000256" key="1">
    <source>
        <dbReference type="PROSITE-ProRule" id="PRU00339"/>
    </source>
</evidence>
<dbReference type="PROSITE" id="PS50234">
    <property type="entry name" value="VWFA"/>
    <property type="match status" value="1"/>
</dbReference>
<feature type="domain" description="VWFA" evidence="4">
    <location>
        <begin position="93"/>
        <end position="289"/>
    </location>
</feature>
<sequence>MWADFHWLRPEYFWLILPTVLIWGLFAKLRQPQSAWQHWIAPHLQKELLTVPATQQQKPQLWLLLIIWLISVIALAGPSWERLPQPVFQLKKATVILMDMSMSMRATDLSPDRFTQARFKALDYINGVKEGELALVSFAGDAFVISPLTQDHNNVRLLLPELSPDIMPVQGSNVEAALLLADQLLKQGGYLQGDVVLFTDGFASADYPRLRDLMDKWPHRLSVLAFGTTQGAPVRLSNGELLKDRQGAIVLPRVPLEQLQQLAELRSGVFAVAGSEDSDIDALLALKPLDKKTDSEEQQKLFGDQWQDNAVYLVWLLLPLALWLHKRGALTVFVLVLFLPRAEAFEWNDLWQTKNQKAQQSYQQGDYSSAWQDFDDPLWKGNAAYKAGDYTAAEQSYRKQDSADAWYNLGNSLAQQKKYEEAIEAYQQALAKNPELDKARQNIDVVKKALEQQQQQQDQQQGEGEEQDQQQGESSNDQGEGSQSSQQQSDEQYSDQQSSEQQSDQQADDAASQKDQPPGPTEQQKQEQQQQAAEQAEQQAAAPQEEQEQEQQHKAISEAWPNANAEQSQQLDNLLRKVQDDPSLLLRRKMALEYQKRRYDQPPAGVVEEW</sequence>
<dbReference type="RefSeq" id="WP_310278727.1">
    <property type="nucleotide sequence ID" value="NZ_JAVDWR010000007.1"/>
</dbReference>
<evidence type="ECO:0000313" key="6">
    <source>
        <dbReference type="Proteomes" id="UP001257909"/>
    </source>
</evidence>
<dbReference type="Gene3D" id="3.40.50.410">
    <property type="entry name" value="von Willebrand factor, type A domain"/>
    <property type="match status" value="1"/>
</dbReference>
<reference evidence="5 6" key="1">
    <citation type="submission" date="2023-07" db="EMBL/GenBank/DDBJ databases">
        <title>Sorghum-associated microbial communities from plants grown in Nebraska, USA.</title>
        <authorList>
            <person name="Schachtman D."/>
        </authorList>
    </citation>
    <scope>NUCLEOTIDE SEQUENCE [LARGE SCALE GENOMIC DNA]</scope>
    <source>
        <strain evidence="5 6">4138</strain>
    </source>
</reference>
<dbReference type="Proteomes" id="UP001257909">
    <property type="component" value="Unassembled WGS sequence"/>
</dbReference>
<proteinExistence type="predicted"/>
<feature type="compositionally biased region" description="Low complexity" evidence="2">
    <location>
        <begin position="451"/>
        <end position="462"/>
    </location>
</feature>
<feature type="transmembrane region" description="Helical" evidence="3">
    <location>
        <begin position="12"/>
        <end position="29"/>
    </location>
</feature>
<keyword evidence="3" id="KW-1133">Transmembrane helix</keyword>
<dbReference type="SMART" id="SM00028">
    <property type="entry name" value="TPR"/>
    <property type="match status" value="1"/>
</dbReference>
<name>A0ABU1W0K5_9GAMM</name>
<dbReference type="InterPro" id="IPR002035">
    <property type="entry name" value="VWF_A"/>
</dbReference>
<feature type="compositionally biased region" description="Low complexity" evidence="2">
    <location>
        <begin position="469"/>
        <end position="510"/>
    </location>
</feature>
<organism evidence="5 6">
    <name type="scientific">Rheinheimera soli</name>
    <dbReference type="NCBI Taxonomy" id="443616"/>
    <lineage>
        <taxon>Bacteria</taxon>
        <taxon>Pseudomonadati</taxon>
        <taxon>Pseudomonadota</taxon>
        <taxon>Gammaproteobacteria</taxon>
        <taxon>Chromatiales</taxon>
        <taxon>Chromatiaceae</taxon>
        <taxon>Rheinheimera</taxon>
    </lineage>
</organism>
<dbReference type="SUPFAM" id="SSF53300">
    <property type="entry name" value="vWA-like"/>
    <property type="match status" value="1"/>
</dbReference>
<dbReference type="InterPro" id="IPR011990">
    <property type="entry name" value="TPR-like_helical_dom_sf"/>
</dbReference>
<comment type="caution">
    <text evidence="5">The sequence shown here is derived from an EMBL/GenBank/DDBJ whole genome shotgun (WGS) entry which is preliminary data.</text>
</comment>
<feature type="region of interest" description="Disordered" evidence="2">
    <location>
        <begin position="449"/>
        <end position="582"/>
    </location>
</feature>
<evidence type="ECO:0000313" key="5">
    <source>
        <dbReference type="EMBL" id="MDR7121494.1"/>
    </source>
</evidence>
<dbReference type="PROSITE" id="PS50005">
    <property type="entry name" value="TPR"/>
    <property type="match status" value="1"/>
</dbReference>
<evidence type="ECO:0000259" key="4">
    <source>
        <dbReference type="PROSITE" id="PS50234"/>
    </source>
</evidence>
<dbReference type="Gene3D" id="1.25.40.10">
    <property type="entry name" value="Tetratricopeptide repeat domain"/>
    <property type="match status" value="1"/>
</dbReference>
<dbReference type="PANTHER" id="PTHR22550:SF14">
    <property type="entry name" value="VWFA DOMAIN-CONTAINING PROTEIN"/>
    <property type="match status" value="1"/>
</dbReference>
<keyword evidence="6" id="KW-1185">Reference proteome</keyword>
<gene>
    <name evidence="5" type="ORF">J2W69_002445</name>
</gene>
<keyword evidence="3" id="KW-0812">Transmembrane</keyword>